<dbReference type="EMBL" id="NJGD01000011">
    <property type="protein sequence ID" value="PJR13212.1"/>
    <property type="molecule type" value="Genomic_DNA"/>
</dbReference>
<name>A0A2J0YY63_RHIML</name>
<reference evidence="1 2" key="1">
    <citation type="submission" date="2017-06" db="EMBL/GenBank/DDBJ databases">
        <title>Ensifer strains isolated from leguminous trees and herbs display diverse denitrification phenotypes with some acting as strong N2O sinks.</title>
        <authorList>
            <person name="Woliy K."/>
            <person name="Mania D."/>
            <person name="Bakken L.R."/>
            <person name="Frostegard A."/>
        </authorList>
    </citation>
    <scope>NUCLEOTIDE SEQUENCE [LARGE SCALE GENOMIC DNA]</scope>
    <source>
        <strain evidence="1 2">AC50a</strain>
    </source>
</reference>
<dbReference type="Proteomes" id="UP000231987">
    <property type="component" value="Unassembled WGS sequence"/>
</dbReference>
<protein>
    <submittedName>
        <fullName evidence="1">Uncharacterized protein</fullName>
    </submittedName>
</protein>
<evidence type="ECO:0000313" key="2">
    <source>
        <dbReference type="Proteomes" id="UP000231987"/>
    </source>
</evidence>
<sequence length="746" mass="85287">MVKGSSAITFYREVDDAIARNPPNAGDLVVLKKLCEAVEADDKSAVARLTRELVNLSGVEDPLHAISYELFHAVMARILLSGWVEEFDLLINWPQTRFGTKNERVADNWNGIVTIVKEQPRSVGLLTEQNREKEWQRALNGLDGAMRHFAKVDLPPAARMGAPPEGPTFYERILPEQLLETIEQFYRILQILFQQMLELAVVKLERDSNDAAGLRKLQDLQLSLWILLSPKDIQNDVKIKTVLDEQKVQDNRRTMILNKMIRVAEFRYGRSGARPHRFLDAFPPHDSRSVIFNSLDREDREEPYVRGERIGSIQVSRDRQLAYFLVTYGHTWDPNQRLTPAHLFRRALIKGRHGGRLRLVENGELIAFLYSFFAETLAEFTRQAPTAVDKSKAGVNAWRATVDMASVYFGQVTTHSRLNLTEGPPNYLTHTFPRNLIGRLLHDCGVHAVRSAYILLSVLNRINGVHAELAGPIRARWVRLPLHVGMLIQTGNFGVVVQHNEYASVTDNDELSSIRTAWERQPHESDPSDPNDATLKFHEDLTANGFSSDLDMPISSMPILEAGEPVTTHTIWNSYQKKVVPSQLFTRLVGASNAPQYQFDVRYLRLSELEREWYNRHVLRFWNTECFAIWESWASVLTSTKISDKEYEKHKQAYMKGLNEALDRVEDSYEQQIRPKKDELSDALRADSRLLLPRVRIVSAARLETVLPAVEKVVNHLNEISQPGFRLKPDFAPPFARKEEVLLEVP</sequence>
<proteinExistence type="predicted"/>
<organism evidence="1 2">
    <name type="scientific">Rhizobium meliloti</name>
    <name type="common">Ensifer meliloti</name>
    <name type="synonym">Sinorhizobium meliloti</name>
    <dbReference type="NCBI Taxonomy" id="382"/>
    <lineage>
        <taxon>Bacteria</taxon>
        <taxon>Pseudomonadati</taxon>
        <taxon>Pseudomonadota</taxon>
        <taxon>Alphaproteobacteria</taxon>
        <taxon>Hyphomicrobiales</taxon>
        <taxon>Rhizobiaceae</taxon>
        <taxon>Sinorhizobium/Ensifer group</taxon>
        <taxon>Sinorhizobium</taxon>
    </lineage>
</organism>
<gene>
    <name evidence="1" type="ORF">CEJ86_22735</name>
</gene>
<comment type="caution">
    <text evidence="1">The sequence shown here is derived from an EMBL/GenBank/DDBJ whole genome shotgun (WGS) entry which is preliminary data.</text>
</comment>
<dbReference type="RefSeq" id="WP_100673537.1">
    <property type="nucleotide sequence ID" value="NZ_NJGD01000011.1"/>
</dbReference>
<dbReference type="AlphaFoldDB" id="A0A2J0YY63"/>
<evidence type="ECO:0000313" key="1">
    <source>
        <dbReference type="EMBL" id="PJR13212.1"/>
    </source>
</evidence>
<accession>A0A2J0YY63</accession>